<dbReference type="Proteomes" id="UP000501602">
    <property type="component" value="Chromosome"/>
</dbReference>
<reference evidence="2 3" key="1">
    <citation type="submission" date="2020-04" db="EMBL/GenBank/DDBJ databases">
        <title>Ferrimonas sp. S7 isolated from sea water.</title>
        <authorList>
            <person name="Bae S.S."/>
            <person name="Baek K."/>
        </authorList>
    </citation>
    <scope>NUCLEOTIDE SEQUENCE [LARGE SCALE GENOMIC DNA]</scope>
    <source>
        <strain evidence="2 3">S7</strain>
    </source>
</reference>
<keyword evidence="1" id="KW-0732">Signal</keyword>
<sequence length="200" mass="21997">MRAAIPFMLLLLSGCTSMPITTMYKLVTLEPLELDPGQLQVAVRTDNNVVIGDNGVMMHWGYVSEDNSLTLDENYPVIVDRGTRPSSVLLDGIGNSEQLVIFSLRPEDTKSMRLFQSQVLAHQQQGGEGSGSFGLKFEQFCFIETPLAPIDTDMFLQTDSDEGFFVFVEDIDLLEPDCDRCEIKEVPLCDSSSAEGSAGS</sequence>
<evidence type="ECO:0000313" key="2">
    <source>
        <dbReference type="EMBL" id="QIZ75682.1"/>
    </source>
</evidence>
<keyword evidence="3" id="KW-1185">Reference proteome</keyword>
<accession>A0A6H1UD00</accession>
<dbReference type="AlphaFoldDB" id="A0A6H1UD00"/>
<dbReference type="KEGG" id="fes:HER31_01445"/>
<dbReference type="RefSeq" id="WP_168658943.1">
    <property type="nucleotide sequence ID" value="NZ_CP051180.1"/>
</dbReference>
<evidence type="ECO:0008006" key="4">
    <source>
        <dbReference type="Google" id="ProtNLM"/>
    </source>
</evidence>
<name>A0A6H1UD00_9GAMM</name>
<protein>
    <recommendedName>
        <fullName evidence="4">Lipoprotein</fullName>
    </recommendedName>
</protein>
<dbReference type="EMBL" id="CP051180">
    <property type="protein sequence ID" value="QIZ75682.1"/>
    <property type="molecule type" value="Genomic_DNA"/>
</dbReference>
<gene>
    <name evidence="2" type="ORF">HER31_01445</name>
</gene>
<proteinExistence type="predicted"/>
<evidence type="ECO:0000256" key="1">
    <source>
        <dbReference type="SAM" id="SignalP"/>
    </source>
</evidence>
<feature type="signal peptide" evidence="1">
    <location>
        <begin position="1"/>
        <end position="18"/>
    </location>
</feature>
<evidence type="ECO:0000313" key="3">
    <source>
        <dbReference type="Proteomes" id="UP000501602"/>
    </source>
</evidence>
<dbReference type="PROSITE" id="PS51257">
    <property type="entry name" value="PROKAR_LIPOPROTEIN"/>
    <property type="match status" value="1"/>
</dbReference>
<organism evidence="2 3">
    <name type="scientific">Ferrimonas lipolytica</name>
    <dbReference type="NCBI Taxonomy" id="2724191"/>
    <lineage>
        <taxon>Bacteria</taxon>
        <taxon>Pseudomonadati</taxon>
        <taxon>Pseudomonadota</taxon>
        <taxon>Gammaproteobacteria</taxon>
        <taxon>Alteromonadales</taxon>
        <taxon>Ferrimonadaceae</taxon>
        <taxon>Ferrimonas</taxon>
    </lineage>
</organism>
<feature type="chain" id="PRO_5026237858" description="Lipoprotein" evidence="1">
    <location>
        <begin position="19"/>
        <end position="200"/>
    </location>
</feature>